<evidence type="ECO:0000256" key="1">
    <source>
        <dbReference type="ARBA" id="ARBA00004651"/>
    </source>
</evidence>
<accession>A0AAJ1HB57</accession>
<feature type="transmembrane region" description="Helical" evidence="8">
    <location>
        <begin position="209"/>
        <end position="232"/>
    </location>
</feature>
<feature type="transmembrane region" description="Helical" evidence="8">
    <location>
        <begin position="150"/>
        <end position="168"/>
    </location>
</feature>
<evidence type="ECO:0000256" key="2">
    <source>
        <dbReference type="ARBA" id="ARBA00007362"/>
    </source>
</evidence>
<feature type="compositionally biased region" description="Basic and acidic residues" evidence="7">
    <location>
        <begin position="323"/>
        <end position="347"/>
    </location>
</feature>
<organism evidence="10 11">
    <name type="scientific">Streptococcus parasanguinis</name>
    <dbReference type="NCBI Taxonomy" id="1318"/>
    <lineage>
        <taxon>Bacteria</taxon>
        <taxon>Bacillati</taxon>
        <taxon>Bacillota</taxon>
        <taxon>Bacilli</taxon>
        <taxon>Lactobacillales</taxon>
        <taxon>Streptococcaceae</taxon>
        <taxon>Streptococcus</taxon>
    </lineage>
</organism>
<name>A0AAJ1HB57_STRPA</name>
<comment type="similarity">
    <text evidence="2">Belongs to the EamA transporter family.</text>
</comment>
<feature type="region of interest" description="Disordered" evidence="7">
    <location>
        <begin position="299"/>
        <end position="347"/>
    </location>
</feature>
<feature type="transmembrane region" description="Helical" evidence="8">
    <location>
        <begin position="244"/>
        <end position="262"/>
    </location>
</feature>
<dbReference type="PANTHER" id="PTHR42920:SF11">
    <property type="entry name" value="INNER MEMBRANE PROTEIN YTFF"/>
    <property type="match status" value="1"/>
</dbReference>
<evidence type="ECO:0000256" key="3">
    <source>
        <dbReference type="ARBA" id="ARBA00022475"/>
    </source>
</evidence>
<keyword evidence="5 8" id="KW-1133">Transmembrane helix</keyword>
<feature type="transmembrane region" description="Helical" evidence="8">
    <location>
        <begin position="38"/>
        <end position="56"/>
    </location>
</feature>
<feature type="transmembrane region" description="Helical" evidence="8">
    <location>
        <begin position="180"/>
        <end position="203"/>
    </location>
</feature>
<comment type="subcellular location">
    <subcellularLocation>
        <location evidence="1">Cell membrane</location>
        <topology evidence="1">Multi-pass membrane protein</topology>
    </subcellularLocation>
</comment>
<feature type="compositionally biased region" description="Low complexity" evidence="7">
    <location>
        <begin position="301"/>
        <end position="311"/>
    </location>
</feature>
<feature type="domain" description="EamA" evidence="9">
    <location>
        <begin position="7"/>
        <end position="143"/>
    </location>
</feature>
<feature type="transmembrane region" description="Helical" evidence="8">
    <location>
        <begin position="268"/>
        <end position="290"/>
    </location>
</feature>
<evidence type="ECO:0000256" key="6">
    <source>
        <dbReference type="ARBA" id="ARBA00023136"/>
    </source>
</evidence>
<dbReference type="EMBL" id="JAQMJV010000001">
    <property type="protein sequence ID" value="MDB8619085.1"/>
    <property type="molecule type" value="Genomic_DNA"/>
</dbReference>
<protein>
    <submittedName>
        <fullName evidence="10">EamA family transporter</fullName>
    </submittedName>
</protein>
<comment type="caution">
    <text evidence="10">The sequence shown here is derived from an EMBL/GenBank/DDBJ whole genome shotgun (WGS) entry which is preliminary data.</text>
</comment>
<dbReference type="InterPro" id="IPR000620">
    <property type="entry name" value="EamA_dom"/>
</dbReference>
<keyword evidence="4 8" id="KW-0812">Transmembrane</keyword>
<reference evidence="10" key="1">
    <citation type="submission" date="2023-01" db="EMBL/GenBank/DDBJ databases">
        <title>Human gut microbiome strain richness.</title>
        <authorList>
            <person name="Chen-Liaw A."/>
        </authorList>
    </citation>
    <scope>NUCLEOTIDE SEQUENCE</scope>
    <source>
        <strain evidence="10">1001262st2_G8_1001262B_160229</strain>
    </source>
</reference>
<dbReference type="PANTHER" id="PTHR42920">
    <property type="entry name" value="OS03G0707200 PROTEIN-RELATED"/>
    <property type="match status" value="1"/>
</dbReference>
<feature type="transmembrane region" description="Helical" evidence="8">
    <location>
        <begin position="127"/>
        <end position="144"/>
    </location>
</feature>
<dbReference type="Pfam" id="PF00892">
    <property type="entry name" value="EamA"/>
    <property type="match status" value="2"/>
</dbReference>
<evidence type="ECO:0000259" key="9">
    <source>
        <dbReference type="Pfam" id="PF00892"/>
    </source>
</evidence>
<evidence type="ECO:0000256" key="4">
    <source>
        <dbReference type="ARBA" id="ARBA00022692"/>
    </source>
</evidence>
<dbReference type="AlphaFoldDB" id="A0AAJ1HB57"/>
<keyword evidence="6 8" id="KW-0472">Membrane</keyword>
<evidence type="ECO:0000313" key="11">
    <source>
        <dbReference type="Proteomes" id="UP001212685"/>
    </source>
</evidence>
<feature type="domain" description="EamA" evidence="9">
    <location>
        <begin position="154"/>
        <end position="285"/>
    </location>
</feature>
<dbReference type="GO" id="GO:0005886">
    <property type="term" value="C:plasma membrane"/>
    <property type="evidence" value="ECO:0007669"/>
    <property type="project" value="UniProtKB-SubCell"/>
</dbReference>
<dbReference type="InterPro" id="IPR051258">
    <property type="entry name" value="Diverse_Substrate_Transporter"/>
</dbReference>
<gene>
    <name evidence="10" type="ORF">PNV36_01545</name>
</gene>
<dbReference type="Proteomes" id="UP001212685">
    <property type="component" value="Unassembled WGS sequence"/>
</dbReference>
<sequence length="347" mass="38108">MEKNKLKAIMFAFLAAVFYAINVPISKVLLQHVGPTTMAALLYLGAGIGIGMMSLFNKKDREKAESLTKAELPYIVGMIVLDIAAPIFLMLGISYGSSANASLLGNFEIVATTVIALILFKEAVTKRLWVAIGLITLSSILLSFEGTDSFHFSYGSLLVIMATVCWGLENNCTRELSSKSTYQIVMLKGLCSGLGALVISLIKKESFPGFGYIAIALALGFVAYGLSIFMYVRAQNVLGAAKTSAYYAVNPLIGALLAFVFLSESLSWMYVIALIVMVIGSALVVVDTFIRQHDHEHQHTFTHSHGGSTHTHTVRHSHVHKHYLTEEKHRHRHSIEELENLGKEKDR</sequence>
<evidence type="ECO:0000256" key="7">
    <source>
        <dbReference type="SAM" id="MobiDB-lite"/>
    </source>
</evidence>
<dbReference type="RefSeq" id="WP_021153052.1">
    <property type="nucleotide sequence ID" value="NZ_JADMUA010000018.1"/>
</dbReference>
<dbReference type="InterPro" id="IPR037185">
    <property type="entry name" value="EmrE-like"/>
</dbReference>
<feature type="compositionally biased region" description="Basic residues" evidence="7">
    <location>
        <begin position="312"/>
        <end position="322"/>
    </location>
</feature>
<evidence type="ECO:0000256" key="8">
    <source>
        <dbReference type="SAM" id="Phobius"/>
    </source>
</evidence>
<evidence type="ECO:0000256" key="5">
    <source>
        <dbReference type="ARBA" id="ARBA00022989"/>
    </source>
</evidence>
<evidence type="ECO:0000313" key="10">
    <source>
        <dbReference type="EMBL" id="MDB8619085.1"/>
    </source>
</evidence>
<keyword evidence="3" id="KW-1003">Cell membrane</keyword>
<proteinExistence type="inferred from homology"/>
<dbReference type="SUPFAM" id="SSF103481">
    <property type="entry name" value="Multidrug resistance efflux transporter EmrE"/>
    <property type="match status" value="2"/>
</dbReference>
<feature type="transmembrane region" description="Helical" evidence="8">
    <location>
        <begin position="72"/>
        <end position="95"/>
    </location>
</feature>
<feature type="transmembrane region" description="Helical" evidence="8">
    <location>
        <begin position="101"/>
        <end position="120"/>
    </location>
</feature>